<dbReference type="SUPFAM" id="SSF56112">
    <property type="entry name" value="Protein kinase-like (PK-like)"/>
    <property type="match status" value="1"/>
</dbReference>
<dbReference type="GO" id="GO:0008910">
    <property type="term" value="F:kanamycin kinase activity"/>
    <property type="evidence" value="ECO:0007669"/>
    <property type="project" value="UniProtKB-EC"/>
</dbReference>
<evidence type="ECO:0000256" key="11">
    <source>
        <dbReference type="PIRSR" id="PIRSR000706-1"/>
    </source>
</evidence>
<organism evidence="14 15">
    <name type="scientific">Sphingomonas endophytica</name>
    <dbReference type="NCBI Taxonomy" id="869719"/>
    <lineage>
        <taxon>Bacteria</taxon>
        <taxon>Pseudomonadati</taxon>
        <taxon>Pseudomonadota</taxon>
        <taxon>Alphaproteobacteria</taxon>
        <taxon>Sphingomonadales</taxon>
        <taxon>Sphingomonadaceae</taxon>
        <taxon>Sphingomonas</taxon>
    </lineage>
</organism>
<dbReference type="AlphaFoldDB" id="A0A147HYM3"/>
<comment type="catalytic activity">
    <reaction evidence="9">
        <text>kanamycin A + ATP = kanamycin 3'-phosphate + ADP + H(+)</text>
        <dbReference type="Rhea" id="RHEA:24256"/>
        <dbReference type="ChEBI" id="CHEBI:15378"/>
        <dbReference type="ChEBI" id="CHEBI:30616"/>
        <dbReference type="ChEBI" id="CHEBI:57909"/>
        <dbReference type="ChEBI" id="CHEBI:58214"/>
        <dbReference type="ChEBI" id="CHEBI:456216"/>
        <dbReference type="EC" id="2.7.1.95"/>
    </reaction>
</comment>
<name>A0A147HYM3_9SPHN</name>
<dbReference type="Proteomes" id="UP000074310">
    <property type="component" value="Unassembled WGS sequence"/>
</dbReference>
<evidence type="ECO:0000313" key="15">
    <source>
        <dbReference type="Proteomes" id="UP000074310"/>
    </source>
</evidence>
<dbReference type="Gene3D" id="3.90.1200.10">
    <property type="match status" value="1"/>
</dbReference>
<dbReference type="PANTHER" id="PTHR21310:SF41">
    <property type="entry name" value="3'-PHOSPHOTRANSFERASE, PUTATIVE-RELATED"/>
    <property type="match status" value="1"/>
</dbReference>
<keyword evidence="5 10" id="KW-0547">Nucleotide-binding</keyword>
<evidence type="ECO:0000256" key="5">
    <source>
        <dbReference type="ARBA" id="ARBA00022741"/>
    </source>
</evidence>
<reference evidence="14 15" key="1">
    <citation type="journal article" date="2016" name="Front. Microbiol.">
        <title>Genomic Resource of Rice Seed Associated Bacteria.</title>
        <authorList>
            <person name="Midha S."/>
            <person name="Bansal K."/>
            <person name="Sharma S."/>
            <person name="Kumar N."/>
            <person name="Patil P.P."/>
            <person name="Chaudhry V."/>
            <person name="Patil P.B."/>
        </authorList>
    </citation>
    <scope>NUCLEOTIDE SEQUENCE [LARGE SCALE GENOMIC DNA]</scope>
    <source>
        <strain evidence="14 15">NS334</strain>
    </source>
</reference>
<dbReference type="Pfam" id="PF01636">
    <property type="entry name" value="APH"/>
    <property type="match status" value="1"/>
</dbReference>
<dbReference type="EMBL" id="LDTB01000058">
    <property type="protein sequence ID" value="KTT70024.1"/>
    <property type="molecule type" value="Genomic_DNA"/>
</dbReference>
<evidence type="ECO:0000256" key="1">
    <source>
        <dbReference type="ARBA" id="ARBA00006219"/>
    </source>
</evidence>
<dbReference type="GO" id="GO:0005524">
    <property type="term" value="F:ATP binding"/>
    <property type="evidence" value="ECO:0007669"/>
    <property type="project" value="UniProtKB-KW"/>
</dbReference>
<keyword evidence="12" id="KW-0479">Metal-binding</keyword>
<feature type="domain" description="Aminoglycoside phosphotransferase" evidence="13">
    <location>
        <begin position="12"/>
        <end position="236"/>
    </location>
</feature>
<evidence type="ECO:0000259" key="13">
    <source>
        <dbReference type="Pfam" id="PF01636"/>
    </source>
</evidence>
<evidence type="ECO:0000256" key="8">
    <source>
        <dbReference type="ARBA" id="ARBA00023251"/>
    </source>
</evidence>
<evidence type="ECO:0000256" key="10">
    <source>
        <dbReference type="PIRNR" id="PIRNR000706"/>
    </source>
</evidence>
<keyword evidence="8 10" id="KW-0046">Antibiotic resistance</keyword>
<keyword evidence="7 10" id="KW-0067">ATP-binding</keyword>
<evidence type="ECO:0000313" key="14">
    <source>
        <dbReference type="EMBL" id="KTT70024.1"/>
    </source>
</evidence>
<dbReference type="Gene3D" id="3.30.200.20">
    <property type="entry name" value="Phosphorylase Kinase, domain 1"/>
    <property type="match status" value="1"/>
</dbReference>
<dbReference type="GO" id="GO:0046872">
    <property type="term" value="F:metal ion binding"/>
    <property type="evidence" value="ECO:0007669"/>
    <property type="project" value="UniProtKB-KW"/>
</dbReference>
<dbReference type="CDD" id="cd05150">
    <property type="entry name" value="APH"/>
    <property type="match status" value="1"/>
</dbReference>
<dbReference type="GO" id="GO:0046677">
    <property type="term" value="P:response to antibiotic"/>
    <property type="evidence" value="ECO:0007669"/>
    <property type="project" value="UniProtKB-KW"/>
</dbReference>
<proteinExistence type="inferred from homology"/>
<feature type="active site" description="Proton acceptor" evidence="11">
    <location>
        <position position="178"/>
    </location>
</feature>
<dbReference type="InterPro" id="IPR002575">
    <property type="entry name" value="Aminoglycoside_PTrfase"/>
</dbReference>
<dbReference type="InterPro" id="IPR024165">
    <property type="entry name" value="Kan/Strep_kinase"/>
</dbReference>
<keyword evidence="6 10" id="KW-0418">Kinase</keyword>
<feature type="binding site" evidence="12">
    <location>
        <position position="183"/>
    </location>
    <ligand>
        <name>Mg(2+)</name>
        <dbReference type="ChEBI" id="CHEBI:18420"/>
    </ligand>
</feature>
<dbReference type="EC" id="2.7.1.95" evidence="2"/>
<evidence type="ECO:0000256" key="6">
    <source>
        <dbReference type="ARBA" id="ARBA00022777"/>
    </source>
</evidence>
<keyword evidence="15" id="KW-1185">Reference proteome</keyword>
<dbReference type="PIRSF" id="PIRSF000706">
    <property type="entry name" value="Kanamycin_kin"/>
    <property type="match status" value="1"/>
</dbReference>
<dbReference type="PANTHER" id="PTHR21310">
    <property type="entry name" value="AMINOGLYCOSIDE PHOSPHOTRANSFERASE-RELATED-RELATED"/>
    <property type="match status" value="1"/>
</dbReference>
<sequence length="252" mass="26451">MAARVGDRRPEAVADGQSGAAVYRMRGDGGDLFLKVGEGDAAVLVAAEAARLAWLADRAPASRIVATVETDGACWLLSTALPGLSAGAFIKADRRRAVAVAETLAGFLRRLHALPVAECPFDSSVAAWLPVVRDLVARGRVDTGDFDDDHAGWSAARVLATVEELAHHAEGQVVVHGDFSLGNVMLDEAGVVLGCVDVGRLGVGDPWRDIVIGWRDLGGFGEAAQRAFLAELGIASLGGPRLDLHRALDELF</sequence>
<evidence type="ECO:0000256" key="9">
    <source>
        <dbReference type="ARBA" id="ARBA00048925"/>
    </source>
</evidence>
<protein>
    <recommendedName>
        <fullName evidence="3">Aminoglycoside 3'-phosphotransferase</fullName>
        <ecNumber evidence="2">2.7.1.95</ecNumber>
    </recommendedName>
</protein>
<feature type="binding site" evidence="12">
    <location>
        <position position="197"/>
    </location>
    <ligand>
        <name>Mg(2+)</name>
        <dbReference type="ChEBI" id="CHEBI:18420"/>
    </ligand>
</feature>
<keyword evidence="12" id="KW-0460">Magnesium</keyword>
<accession>A0A147HYM3</accession>
<comment type="caution">
    <text evidence="14">The sequence shown here is derived from an EMBL/GenBank/DDBJ whole genome shotgun (WGS) entry which is preliminary data.</text>
</comment>
<evidence type="ECO:0000256" key="4">
    <source>
        <dbReference type="ARBA" id="ARBA00022679"/>
    </source>
</evidence>
<evidence type="ECO:0000256" key="7">
    <source>
        <dbReference type="ARBA" id="ARBA00022840"/>
    </source>
</evidence>
<evidence type="ECO:0000256" key="2">
    <source>
        <dbReference type="ARBA" id="ARBA00012193"/>
    </source>
</evidence>
<dbReference type="InterPro" id="IPR011009">
    <property type="entry name" value="Kinase-like_dom_sf"/>
</dbReference>
<gene>
    <name evidence="14" type="ORF">NS334_13455</name>
</gene>
<dbReference type="InterPro" id="IPR051678">
    <property type="entry name" value="AGP_Transferase"/>
</dbReference>
<comment type="similarity">
    <text evidence="1 10">Belongs to the aminoglycoside phosphotransferase family.</text>
</comment>
<keyword evidence="4 10" id="KW-0808">Transferase</keyword>
<dbReference type="PATRIC" id="fig|869719.3.peg.2683"/>
<dbReference type="NCBIfam" id="NF033068">
    <property type="entry name" value="APH_3p"/>
    <property type="match status" value="1"/>
</dbReference>
<evidence type="ECO:0000256" key="12">
    <source>
        <dbReference type="PIRSR" id="PIRSR000706-2"/>
    </source>
</evidence>
<evidence type="ECO:0000256" key="3">
    <source>
        <dbReference type="ARBA" id="ARBA00017903"/>
    </source>
</evidence>